<proteinExistence type="inferred from homology"/>
<dbReference type="NCBIfam" id="NF033592">
    <property type="entry name" value="transpos_IS4_1"/>
    <property type="match status" value="1"/>
</dbReference>
<name>S7V7Y8_9BACT</name>
<dbReference type="Proteomes" id="UP000014974">
    <property type="component" value="Unassembled WGS sequence"/>
</dbReference>
<dbReference type="InterPro" id="IPR002559">
    <property type="entry name" value="Transposase_11"/>
</dbReference>
<dbReference type="AlphaFoldDB" id="S7V7Y8"/>
<evidence type="ECO:0000313" key="6">
    <source>
        <dbReference type="EMBL" id="EPR66046.1"/>
    </source>
</evidence>
<accession>S7V7Y8</accession>
<keyword evidence="2" id="KW-0815">Transposition</keyword>
<comment type="caution">
    <text evidence="6">The sequence shown here is derived from an EMBL/GenBank/DDBJ whole genome shotgun (WGS) entry which is preliminary data.</text>
</comment>
<dbReference type="STRING" id="641524.ADICYQ_4948"/>
<keyword evidence="4" id="KW-0233">DNA recombination</keyword>
<dbReference type="GO" id="GO:0004803">
    <property type="term" value="F:transposase activity"/>
    <property type="evidence" value="ECO:0007669"/>
    <property type="project" value="InterPro"/>
</dbReference>
<dbReference type="PANTHER" id="PTHR33258">
    <property type="entry name" value="TRANSPOSASE INSL FOR INSERTION SEQUENCE ELEMENT IS186A-RELATED"/>
    <property type="match status" value="1"/>
</dbReference>
<dbReference type="InterPro" id="IPR012337">
    <property type="entry name" value="RNaseH-like_sf"/>
</dbReference>
<evidence type="ECO:0000256" key="4">
    <source>
        <dbReference type="ARBA" id="ARBA00023172"/>
    </source>
</evidence>
<comment type="similarity">
    <text evidence="1">Belongs to the transposase 11 family.</text>
</comment>
<evidence type="ECO:0000256" key="2">
    <source>
        <dbReference type="ARBA" id="ARBA00022578"/>
    </source>
</evidence>
<feature type="domain" description="Transposase IS4-like" evidence="5">
    <location>
        <begin position="69"/>
        <end position="327"/>
    </location>
</feature>
<dbReference type="eggNOG" id="COG3385">
    <property type="taxonomic scope" value="Bacteria"/>
</dbReference>
<protein>
    <submittedName>
        <fullName evidence="6">IS231-related transposase</fullName>
    </submittedName>
</protein>
<sequence length="408" mass="48100">MFSHHLGKSFSLMDVCSDLMEEYELGITKQAIDDRFNDRAVLFFRRILDRLLSAEFNTCKDFGGLLSRFNRVRIKDSTKFPLPKAFTHKYKGHGGGGNGGKSDNCESLISVQYEYDMLSGETMDLRLTDGLKNDLSDSRDFTDDIRENDLFIRDLGYCSLPYLEKIAGGGAFFLNRLPAKTVVYTAEDGYEPMDFKKLYAIMNKHKLSHMELDVLVGKKAKLPCRLVIMPVDNATYEKRIRKATEKGKHYKYKVSQEYRAKSRLNFFITNVDKKDLDTEKVREVYTLRWQLELLFKVWKSQAKIDQIKEMKIERFECQLYSKLIWLLLNWRIFKWMGNEIYKRERILCSVWKFYKYATRIAQRLRMALKDPVQMEKILIRVLKIAPMEFILEKKKDKLSQNQTFTHLA</sequence>
<evidence type="ECO:0000256" key="1">
    <source>
        <dbReference type="ARBA" id="ARBA00010075"/>
    </source>
</evidence>
<organism evidence="6 7">
    <name type="scientific">Cyclobacterium qasimii M12-11B</name>
    <dbReference type="NCBI Taxonomy" id="641524"/>
    <lineage>
        <taxon>Bacteria</taxon>
        <taxon>Pseudomonadati</taxon>
        <taxon>Bacteroidota</taxon>
        <taxon>Cytophagia</taxon>
        <taxon>Cytophagales</taxon>
        <taxon>Cyclobacteriaceae</taxon>
        <taxon>Cyclobacterium</taxon>
    </lineage>
</organism>
<dbReference type="EMBL" id="ATNM01000161">
    <property type="protein sequence ID" value="EPR66046.1"/>
    <property type="molecule type" value="Genomic_DNA"/>
</dbReference>
<gene>
    <name evidence="6" type="ORF">ADICYQ_4948</name>
</gene>
<evidence type="ECO:0000256" key="3">
    <source>
        <dbReference type="ARBA" id="ARBA00023125"/>
    </source>
</evidence>
<evidence type="ECO:0000313" key="7">
    <source>
        <dbReference type="Proteomes" id="UP000014974"/>
    </source>
</evidence>
<dbReference type="SUPFAM" id="SSF53098">
    <property type="entry name" value="Ribonuclease H-like"/>
    <property type="match status" value="1"/>
</dbReference>
<dbReference type="InterPro" id="IPR047952">
    <property type="entry name" value="Transpos_IS4"/>
</dbReference>
<dbReference type="Pfam" id="PF01609">
    <property type="entry name" value="DDE_Tnp_1"/>
    <property type="match status" value="1"/>
</dbReference>
<keyword evidence="3" id="KW-0238">DNA-binding</keyword>
<dbReference type="GO" id="GO:0006313">
    <property type="term" value="P:DNA transposition"/>
    <property type="evidence" value="ECO:0007669"/>
    <property type="project" value="InterPro"/>
</dbReference>
<evidence type="ECO:0000259" key="5">
    <source>
        <dbReference type="Pfam" id="PF01609"/>
    </source>
</evidence>
<dbReference type="GO" id="GO:0003677">
    <property type="term" value="F:DNA binding"/>
    <property type="evidence" value="ECO:0007669"/>
    <property type="project" value="UniProtKB-KW"/>
</dbReference>
<dbReference type="PANTHER" id="PTHR33258:SF1">
    <property type="entry name" value="TRANSPOSASE INSL FOR INSERTION SEQUENCE ELEMENT IS186A-RELATED"/>
    <property type="match status" value="1"/>
</dbReference>
<reference evidence="6 7" key="1">
    <citation type="journal article" date="2013" name="Genome Announc.">
        <title>Draft Genome Sequence of Cyclobacterium qasimii Strain M12-11BT, Isolated from Arctic Marine Sediment.</title>
        <authorList>
            <person name="Shivaji S."/>
            <person name="Ara S."/>
            <person name="Singh A."/>
            <person name="Kumar Pinnaka A."/>
        </authorList>
    </citation>
    <scope>NUCLEOTIDE SEQUENCE [LARGE SCALE GENOMIC DNA]</scope>
    <source>
        <strain evidence="6 7">M12-11B</strain>
    </source>
</reference>